<feature type="compositionally biased region" description="Low complexity" evidence="1">
    <location>
        <begin position="31"/>
        <end position="43"/>
    </location>
</feature>
<evidence type="ECO:0000313" key="3">
    <source>
        <dbReference type="EMBL" id="ORX35138.1"/>
    </source>
</evidence>
<dbReference type="PANTHER" id="PTHR47433">
    <property type="entry name" value="VACUOLAR PROTEIN SORTING-ASSOCIATED PROTEIN 17"/>
    <property type="match status" value="1"/>
</dbReference>
<gene>
    <name evidence="3" type="ORF">BD324DRAFT_634023</name>
</gene>
<dbReference type="InterPro" id="IPR036871">
    <property type="entry name" value="PX_dom_sf"/>
</dbReference>
<name>A0A1Y1UAS2_9TREE</name>
<dbReference type="FunCoup" id="A0A1Y1UAS2">
    <property type="interactions" value="37"/>
</dbReference>
<dbReference type="InterPro" id="IPR053055">
    <property type="entry name" value="VPS17"/>
</dbReference>
<sequence length="604" mass="64947">MDPLSPNRVPAMPTWPDSPDTPIRSSSSNHITSPLPTSSSISSFREPKVFGAPPPSLVSPPIGQPESGGSSTSQDGTSSRAQQGPFLRVRIGGLERNRKDMLVRFDASTNLPNFRTGLYRNMQRTYADFQRFVEQTSHTSPHTIIPALPLPTTSAMTDAEDDRLVRIALQRWFTRVCDDPVLMRDDELRSFIESEFSYNPVLPASARRQTSSSSAATNVLTAALSKVVRRGPADEDEELASAKGALEKLEGTWGGAATNVNSLGKARRAHAMAFTDVGAKMVSLSTVESDMQLAAAVRKVGRAYEQLANLAGSQAVSENVVLSDSLGYQALNARAAKDALLHRTQILEDSQNAAKAAINKRRNVERLRGASNINPMKVDDAISEMEEANTLEGEYQGRLNAISRHLHVALRAHSRQTHEDVALALLENARLTVGFHKHALRELEALQPDFTRIGTNNAPPISNTASSIHQRPQLPTAPTVPSTMGRAGDPRLSVESDRMSARQGSSPGLLGHVQAPAMDGSKSMFLPSQPPPPISSSGLPARPGSTGPSMSTHTDPLAGMPPGAHMAQSMMLPGQSAQRSQTLGRAQGRRLDERQAAKMLAGGF</sequence>
<dbReference type="Proteomes" id="UP000193218">
    <property type="component" value="Unassembled WGS sequence"/>
</dbReference>
<feature type="region of interest" description="Disordered" evidence="1">
    <location>
        <begin position="461"/>
        <end position="589"/>
    </location>
</feature>
<accession>A0A1Y1UAS2</accession>
<dbReference type="GO" id="GO:0042147">
    <property type="term" value="P:retrograde transport, endosome to Golgi"/>
    <property type="evidence" value="ECO:0007669"/>
    <property type="project" value="TreeGrafter"/>
</dbReference>
<dbReference type="InterPro" id="IPR015404">
    <property type="entry name" value="Vps5_C"/>
</dbReference>
<dbReference type="GeneID" id="33558499"/>
<reference evidence="3 4" key="1">
    <citation type="submission" date="2017-03" db="EMBL/GenBank/DDBJ databases">
        <title>Widespread Adenine N6-methylation of Active Genes in Fungi.</title>
        <authorList>
            <consortium name="DOE Joint Genome Institute"/>
            <person name="Mondo S.J."/>
            <person name="Dannebaum R.O."/>
            <person name="Kuo R.C."/>
            <person name="Louie K.B."/>
            <person name="Bewick A.J."/>
            <person name="Labutti K."/>
            <person name="Haridas S."/>
            <person name="Kuo A."/>
            <person name="Salamov A."/>
            <person name="Ahrendt S.R."/>
            <person name="Lau R."/>
            <person name="Bowen B.P."/>
            <person name="Lipzen A."/>
            <person name="Sullivan W."/>
            <person name="Andreopoulos W.B."/>
            <person name="Clum A."/>
            <person name="Lindquist E."/>
            <person name="Daum C."/>
            <person name="Northen T.R."/>
            <person name="Ramamoorthy G."/>
            <person name="Schmitz R.J."/>
            <person name="Gryganskyi A."/>
            <person name="Culley D."/>
            <person name="Magnuson J."/>
            <person name="James T.Y."/>
            <person name="O'Malley M.A."/>
            <person name="Stajich J.E."/>
            <person name="Spatafora J.W."/>
            <person name="Visel A."/>
            <person name="Grigoriev I.V."/>
        </authorList>
    </citation>
    <scope>NUCLEOTIDE SEQUENCE [LARGE SCALE GENOMIC DNA]</scope>
    <source>
        <strain evidence="3 4">NRRL Y-17943</strain>
    </source>
</reference>
<feature type="domain" description="PX" evidence="2">
    <location>
        <begin position="84"/>
        <end position="195"/>
    </location>
</feature>
<feature type="compositionally biased region" description="Basic and acidic residues" evidence="1">
    <location>
        <begin position="488"/>
        <end position="500"/>
    </location>
</feature>
<evidence type="ECO:0000313" key="4">
    <source>
        <dbReference type="Proteomes" id="UP000193218"/>
    </source>
</evidence>
<dbReference type="CDD" id="cd06891">
    <property type="entry name" value="PX_Vps17p"/>
    <property type="match status" value="1"/>
</dbReference>
<evidence type="ECO:0000259" key="2">
    <source>
        <dbReference type="SMART" id="SM00312"/>
    </source>
</evidence>
<dbReference type="AlphaFoldDB" id="A0A1Y1UAS2"/>
<evidence type="ECO:0000256" key="1">
    <source>
        <dbReference type="SAM" id="MobiDB-lite"/>
    </source>
</evidence>
<dbReference type="STRING" id="4999.A0A1Y1UAS2"/>
<feature type="compositionally biased region" description="Polar residues" evidence="1">
    <location>
        <begin position="461"/>
        <end position="470"/>
    </location>
</feature>
<comment type="caution">
    <text evidence="3">The sequence shown here is derived from an EMBL/GenBank/DDBJ whole genome shotgun (WGS) entry which is preliminary data.</text>
</comment>
<dbReference type="GO" id="GO:0005829">
    <property type="term" value="C:cytosol"/>
    <property type="evidence" value="ECO:0007669"/>
    <property type="project" value="GOC"/>
</dbReference>
<feature type="region of interest" description="Disordered" evidence="1">
    <location>
        <begin position="1"/>
        <end position="87"/>
    </location>
</feature>
<protein>
    <recommendedName>
        <fullName evidence="2">PX domain-containing protein</fullName>
    </recommendedName>
</protein>
<dbReference type="Gene3D" id="3.30.1520.10">
    <property type="entry name" value="Phox-like domain"/>
    <property type="match status" value="1"/>
</dbReference>
<dbReference type="InterPro" id="IPR027267">
    <property type="entry name" value="AH/BAR_dom_sf"/>
</dbReference>
<dbReference type="InterPro" id="IPR037907">
    <property type="entry name" value="Vps17_PX"/>
</dbReference>
<dbReference type="EMBL" id="NBSH01000012">
    <property type="protein sequence ID" value="ORX35138.1"/>
    <property type="molecule type" value="Genomic_DNA"/>
</dbReference>
<dbReference type="Pfam" id="PF00787">
    <property type="entry name" value="PX"/>
    <property type="match status" value="1"/>
</dbReference>
<dbReference type="GO" id="GO:0032266">
    <property type="term" value="F:phosphatidylinositol-3-phosphate binding"/>
    <property type="evidence" value="ECO:0007669"/>
    <property type="project" value="TreeGrafter"/>
</dbReference>
<dbReference type="PANTHER" id="PTHR47433:SF1">
    <property type="entry name" value="VACUOLAR PROTEIN SORTING-ASSOCIATED PROTEIN 17"/>
    <property type="match status" value="1"/>
</dbReference>
<dbReference type="GO" id="GO:0005768">
    <property type="term" value="C:endosome"/>
    <property type="evidence" value="ECO:0007669"/>
    <property type="project" value="TreeGrafter"/>
</dbReference>
<dbReference type="InterPro" id="IPR001683">
    <property type="entry name" value="PX_dom"/>
</dbReference>
<dbReference type="CDD" id="cd07596">
    <property type="entry name" value="BAR_SNX"/>
    <property type="match status" value="1"/>
</dbReference>
<dbReference type="SUPFAM" id="SSF64268">
    <property type="entry name" value="PX domain"/>
    <property type="match status" value="1"/>
</dbReference>
<dbReference type="SMART" id="SM00312">
    <property type="entry name" value="PX"/>
    <property type="match status" value="1"/>
</dbReference>
<dbReference type="GO" id="GO:0006886">
    <property type="term" value="P:intracellular protein transport"/>
    <property type="evidence" value="ECO:0007669"/>
    <property type="project" value="TreeGrafter"/>
</dbReference>
<dbReference type="Pfam" id="PF09325">
    <property type="entry name" value="Vps5"/>
    <property type="match status" value="1"/>
</dbReference>
<dbReference type="GO" id="GO:0030905">
    <property type="term" value="C:retromer, tubulation complex"/>
    <property type="evidence" value="ECO:0007669"/>
    <property type="project" value="TreeGrafter"/>
</dbReference>
<feature type="compositionally biased region" description="Polar residues" evidence="1">
    <location>
        <begin position="575"/>
        <end position="584"/>
    </location>
</feature>
<feature type="compositionally biased region" description="Low complexity" evidence="1">
    <location>
        <begin position="67"/>
        <end position="79"/>
    </location>
</feature>
<dbReference type="RefSeq" id="XP_021869354.1">
    <property type="nucleotide sequence ID" value="XM_022016690.1"/>
</dbReference>
<proteinExistence type="predicted"/>
<dbReference type="Gene3D" id="1.20.1270.60">
    <property type="entry name" value="Arfaptin homology (AH) domain/BAR domain"/>
    <property type="match status" value="1"/>
</dbReference>
<dbReference type="InParanoid" id="A0A1Y1UAS2"/>
<organism evidence="3 4">
    <name type="scientific">Kockovaella imperatae</name>
    <dbReference type="NCBI Taxonomy" id="4999"/>
    <lineage>
        <taxon>Eukaryota</taxon>
        <taxon>Fungi</taxon>
        <taxon>Dikarya</taxon>
        <taxon>Basidiomycota</taxon>
        <taxon>Agaricomycotina</taxon>
        <taxon>Tremellomycetes</taxon>
        <taxon>Tremellales</taxon>
        <taxon>Cuniculitremaceae</taxon>
        <taxon>Kockovaella</taxon>
    </lineage>
</organism>
<dbReference type="OrthoDB" id="9976382at2759"/>
<keyword evidence="4" id="KW-1185">Reference proteome</keyword>